<keyword evidence="2" id="KW-0539">Nucleus</keyword>
<dbReference type="Proteomes" id="UP000639338">
    <property type="component" value="Unassembled WGS sequence"/>
</dbReference>
<dbReference type="GO" id="GO:0016180">
    <property type="term" value="P:snRNA processing"/>
    <property type="evidence" value="ECO:0007669"/>
    <property type="project" value="TreeGrafter"/>
</dbReference>
<dbReference type="EMBL" id="JACMRX010000001">
    <property type="protein sequence ID" value="KAF7996987.1"/>
    <property type="molecule type" value="Genomic_DNA"/>
</dbReference>
<evidence type="ECO:0000313" key="7">
    <source>
        <dbReference type="Proteomes" id="UP000639338"/>
    </source>
</evidence>
<protein>
    <recommendedName>
        <fullName evidence="8">Integrator complex subunit 4</fullName>
    </recommendedName>
</protein>
<feature type="domain" description="Integrator complex subunit 4/Protein SIEL C-terminal Ig-like" evidence="5">
    <location>
        <begin position="801"/>
        <end position="926"/>
    </location>
</feature>
<feature type="compositionally biased region" description="Low complexity" evidence="3">
    <location>
        <begin position="563"/>
        <end position="576"/>
    </location>
</feature>
<dbReference type="PANTHER" id="PTHR20938:SF0">
    <property type="entry name" value="INTEGRATOR COMPLEX SUBUNIT 4"/>
    <property type="match status" value="1"/>
</dbReference>
<evidence type="ECO:0000259" key="5">
    <source>
        <dbReference type="Pfam" id="PF25458"/>
    </source>
</evidence>
<dbReference type="InterPro" id="IPR057412">
    <property type="entry name" value="INTS4_C"/>
</dbReference>
<keyword evidence="7" id="KW-1185">Reference proteome</keyword>
<dbReference type="OrthoDB" id="18190at2759"/>
<dbReference type="Pfam" id="PF24493">
    <property type="entry name" value="INTS4_8HBD"/>
    <property type="match status" value="1"/>
</dbReference>
<organism evidence="6 7">
    <name type="scientific">Aphidius gifuensis</name>
    <name type="common">Parasitoid wasp</name>
    <dbReference type="NCBI Taxonomy" id="684658"/>
    <lineage>
        <taxon>Eukaryota</taxon>
        <taxon>Metazoa</taxon>
        <taxon>Ecdysozoa</taxon>
        <taxon>Arthropoda</taxon>
        <taxon>Hexapoda</taxon>
        <taxon>Insecta</taxon>
        <taxon>Pterygota</taxon>
        <taxon>Neoptera</taxon>
        <taxon>Endopterygota</taxon>
        <taxon>Hymenoptera</taxon>
        <taxon>Apocrita</taxon>
        <taxon>Ichneumonoidea</taxon>
        <taxon>Braconidae</taxon>
        <taxon>Aphidiinae</taxon>
        <taxon>Aphidius</taxon>
    </lineage>
</organism>
<accession>A0A834Y3F7</accession>
<sequence length="931" mass="103669">MAALMKKRVLAELNQSQVITVEPPLKRLKSLRLLSSGKNGSGTDGSSALAYVEVLEKCKGGNDALQLLVRLSDTLSKMSSDDVPLTVTKLIERFNLESEAAVRAKILWVLAELGDVTVDVAEKIRIIDKTSSLLDNEESHRVKSQGLSTLLKLGDHHKETVLKIARKHLHDTWHGVQTRCLSIIGRYLSPNNADDTLLLVVNYANSQDPRVRASAFETMAELHTERRCRLAKNFFVKVCNALRDDYEIVRRAVLKLIWILGNEYPDDIIGQDGDESIRMIDCVFSKICGLMGDLSPRVRASAMTLMGTMKGVSKRYIEQALDKKQKKVEDETSEIEERSGSCGAFIHGLEDEFLEVRTAAVESLCNLSLEQPSIARITLDFMVDMFNDEIQDVRIRAIESLRKMSASVTLQEDQLETILCALEDYSDEVREGLHATLAASKLATRNCLHMCVNRLIDNLIRYPQDKDSIRSCLAALGASHPYLTLPLVPQLLGRHPFFDTPEPDVDDPSYSSVLVLIFNAAFHCPSMHALFSEHAAKHYHYLRDTMPQLVPRLRPVLIQKTINGNNDNNHNNNSNNNDDEDDDEENRDKRSREFLERMVVGVENSRPGSKVYIQLLEAAAVDLDRLAEMDNRMEGAAHFTALYVRCLLLLRSSIKDITQTQSDVTSKNFTSSVNSNIATLLKSSQQLQHLFTGLDDNDMTLATDVWLKALAVELIRVTKSATGSALPLARHFLSEADSLPQDTSKLPPFSRALVLQIPSLGEAKPGSLSKLLLPLLTTPLARGDEKLPRPSAKTRLCRAIIEEPRNDADTSLKFTGGLLLGIPLTAKILNLRDPSTIRIKLRHPDQQVQLLLPGKADLRPQNSNSSDYRLKTTVLLSHQVWMESCNVEVSIALLVPSTSTCLHSSNDDPCVLDLCKPTKVSIAPKPIKRGL</sequence>
<evidence type="ECO:0000259" key="4">
    <source>
        <dbReference type="Pfam" id="PF24493"/>
    </source>
</evidence>
<comment type="subcellular location">
    <subcellularLocation>
        <location evidence="1">Nucleus</location>
    </subcellularLocation>
</comment>
<evidence type="ECO:0000313" key="6">
    <source>
        <dbReference type="EMBL" id="KAF7996987.1"/>
    </source>
</evidence>
<evidence type="ECO:0000256" key="3">
    <source>
        <dbReference type="SAM" id="MobiDB-lite"/>
    </source>
</evidence>
<name>A0A834Y3F7_APHGI</name>
<reference evidence="6 7" key="1">
    <citation type="submission" date="2020-08" db="EMBL/GenBank/DDBJ databases">
        <title>Aphidius gifuensis genome sequencing and assembly.</title>
        <authorList>
            <person name="Du Z."/>
        </authorList>
    </citation>
    <scope>NUCLEOTIDE SEQUENCE [LARGE SCALE GENOMIC DNA]</scope>
    <source>
        <strain evidence="6">YNYX2018</strain>
        <tissue evidence="6">Adults</tissue>
    </source>
</reference>
<dbReference type="InterPro" id="IPR016024">
    <property type="entry name" value="ARM-type_fold"/>
</dbReference>
<dbReference type="InterPro" id="IPR056235">
    <property type="entry name" value="INTS4_8HBD"/>
</dbReference>
<comment type="caution">
    <text evidence="6">The sequence shown here is derived from an EMBL/GenBank/DDBJ whole genome shotgun (WGS) entry which is preliminary data.</text>
</comment>
<dbReference type="Gene3D" id="1.25.10.10">
    <property type="entry name" value="Leucine-rich Repeat Variant"/>
    <property type="match status" value="1"/>
</dbReference>
<dbReference type="PANTHER" id="PTHR20938">
    <property type="entry name" value="INTEGRATOR COMPLEX SUBUNIT 4"/>
    <property type="match status" value="1"/>
</dbReference>
<evidence type="ECO:0008006" key="8">
    <source>
        <dbReference type="Google" id="ProtNLM"/>
    </source>
</evidence>
<feature type="domain" description="INTS4 8 helical bundle" evidence="4">
    <location>
        <begin position="592"/>
        <end position="782"/>
    </location>
</feature>
<dbReference type="Pfam" id="PF25458">
    <property type="entry name" value="INTS4_C"/>
    <property type="match status" value="1"/>
</dbReference>
<feature type="region of interest" description="Disordered" evidence="3">
    <location>
        <begin position="562"/>
        <end position="589"/>
    </location>
</feature>
<dbReference type="AlphaFoldDB" id="A0A834Y3F7"/>
<proteinExistence type="predicted"/>
<dbReference type="SUPFAM" id="SSF48371">
    <property type="entry name" value="ARM repeat"/>
    <property type="match status" value="1"/>
</dbReference>
<dbReference type="InterPro" id="IPR011989">
    <property type="entry name" value="ARM-like"/>
</dbReference>
<evidence type="ECO:0000256" key="2">
    <source>
        <dbReference type="ARBA" id="ARBA00023242"/>
    </source>
</evidence>
<evidence type="ECO:0000256" key="1">
    <source>
        <dbReference type="ARBA" id="ARBA00004123"/>
    </source>
</evidence>
<dbReference type="GO" id="GO:0032039">
    <property type="term" value="C:integrator complex"/>
    <property type="evidence" value="ECO:0007669"/>
    <property type="project" value="TreeGrafter"/>
</dbReference>
<gene>
    <name evidence="6" type="ORF">HCN44_005264</name>
</gene>